<name>A0A1E5UJU9_9POAL</name>
<feature type="non-terminal residue" evidence="3">
    <location>
        <position position="1"/>
    </location>
</feature>
<proteinExistence type="predicted"/>
<feature type="compositionally biased region" description="Basic and acidic residues" evidence="1">
    <location>
        <begin position="279"/>
        <end position="291"/>
    </location>
</feature>
<dbReference type="PANTHER" id="PTHR45125:SF3">
    <property type="entry name" value="NO-APICAL-MERISTEM-ASSOCIATED CARBOXY-TERMINAL DOMAIN PROTEIN"/>
    <property type="match status" value="1"/>
</dbReference>
<evidence type="ECO:0000256" key="1">
    <source>
        <dbReference type="SAM" id="MobiDB-lite"/>
    </source>
</evidence>
<dbReference type="Pfam" id="PF14303">
    <property type="entry name" value="NAM-associated"/>
    <property type="match status" value="1"/>
</dbReference>
<dbReference type="PANTHER" id="PTHR45125">
    <property type="entry name" value="F21J9.4-RELATED"/>
    <property type="match status" value="1"/>
</dbReference>
<protein>
    <recommendedName>
        <fullName evidence="2">No apical meristem-associated C-terminal domain-containing protein</fullName>
    </recommendedName>
</protein>
<gene>
    <name evidence="3" type="ORF">BAE44_0025915</name>
</gene>
<sequence length="409" mass="45696">TWIPASKNSDICCSLLNVVSESAAVIRNLAVDAFSPAYHPDIPSINLDLLNIETVATELEQRAFQYEEALHSQNLLQSFPFIVKQLALILLQVSVLPVYIASLHLSGSSRDREPFHSRVCQQDFAARVRVSNTPVEPPARKPSGKQDATKGKMPNFTVSEDNTLVSCWLNVSLDATVGKKIGNGQRKPSFWKRVHDNYNAQKGQNYPERTQRSLDGRWKDIKLMVSKFEGYFNKVVRENRSGYTDSDNITEALNLYKNLETKTFTVLHCWEALRDQPKWTDLNDKGQHGDDSSAPIDLEDSAPIEVDSSSVAGTKRPMGRDSTKAAKRASLGQSGSQSVAQEFSMLLSNIHVEKVALLKDADDEVSKHLGNLVDVQREKIGLEKAREARQQREEEARIMALDLDTCTPT</sequence>
<feature type="region of interest" description="Disordered" evidence="1">
    <location>
        <begin position="279"/>
        <end position="334"/>
    </location>
</feature>
<dbReference type="OrthoDB" id="2507178at2759"/>
<evidence type="ECO:0000259" key="2">
    <source>
        <dbReference type="Pfam" id="PF14303"/>
    </source>
</evidence>
<organism evidence="3 4">
    <name type="scientific">Dichanthelium oligosanthes</name>
    <dbReference type="NCBI Taxonomy" id="888268"/>
    <lineage>
        <taxon>Eukaryota</taxon>
        <taxon>Viridiplantae</taxon>
        <taxon>Streptophyta</taxon>
        <taxon>Embryophyta</taxon>
        <taxon>Tracheophyta</taxon>
        <taxon>Spermatophyta</taxon>
        <taxon>Magnoliopsida</taxon>
        <taxon>Liliopsida</taxon>
        <taxon>Poales</taxon>
        <taxon>Poaceae</taxon>
        <taxon>PACMAD clade</taxon>
        <taxon>Panicoideae</taxon>
        <taxon>Panicodae</taxon>
        <taxon>Paniceae</taxon>
        <taxon>Dichantheliinae</taxon>
        <taxon>Dichanthelium</taxon>
    </lineage>
</organism>
<comment type="caution">
    <text evidence="3">The sequence shown here is derived from an EMBL/GenBank/DDBJ whole genome shotgun (WGS) entry which is preliminary data.</text>
</comment>
<evidence type="ECO:0000313" key="4">
    <source>
        <dbReference type="Proteomes" id="UP000095767"/>
    </source>
</evidence>
<accession>A0A1E5UJU9</accession>
<reference evidence="3 4" key="1">
    <citation type="submission" date="2016-09" db="EMBL/GenBank/DDBJ databases">
        <title>The draft genome of Dichanthelium oligosanthes: A C3 panicoid grass species.</title>
        <authorList>
            <person name="Studer A.J."/>
            <person name="Schnable J.C."/>
            <person name="Brutnell T.P."/>
        </authorList>
    </citation>
    <scope>NUCLEOTIDE SEQUENCE [LARGE SCALE GENOMIC DNA]</scope>
    <source>
        <strain evidence="4">cv. Kellogg 1175</strain>
        <tissue evidence="3">Leaf</tissue>
    </source>
</reference>
<feature type="region of interest" description="Disordered" evidence="1">
    <location>
        <begin position="131"/>
        <end position="151"/>
    </location>
</feature>
<dbReference type="Proteomes" id="UP000095767">
    <property type="component" value="Unassembled WGS sequence"/>
</dbReference>
<dbReference type="EMBL" id="LWDX02074878">
    <property type="protein sequence ID" value="OEL13065.1"/>
    <property type="molecule type" value="Genomic_DNA"/>
</dbReference>
<dbReference type="InterPro" id="IPR029466">
    <property type="entry name" value="NAM-associated_C"/>
</dbReference>
<feature type="domain" description="No apical meristem-associated C-terminal" evidence="2">
    <location>
        <begin position="262"/>
        <end position="407"/>
    </location>
</feature>
<keyword evidence="4" id="KW-1185">Reference proteome</keyword>
<evidence type="ECO:0000313" key="3">
    <source>
        <dbReference type="EMBL" id="OEL13065.1"/>
    </source>
</evidence>
<dbReference type="AlphaFoldDB" id="A0A1E5UJU9"/>
<dbReference type="STRING" id="888268.A0A1E5UJU9"/>